<accession>M4BXQ6</accession>
<name>M4BXQ6_HYAAE</name>
<dbReference type="InParanoid" id="M4BXQ6"/>
<sequence>MQRVGLPVARIEIMNRTTLVCDALQKRTRFIQSKQLTSSWYSCFLGRHSVLVPRIAQSIERVRNAGGSRISTCFSTRW</sequence>
<keyword evidence="2" id="KW-1185">Reference proteome</keyword>
<proteinExistence type="predicted"/>
<dbReference type="EMBL" id="JH598032">
    <property type="status" value="NOT_ANNOTATED_CDS"/>
    <property type="molecule type" value="Genomic_DNA"/>
</dbReference>
<dbReference type="AlphaFoldDB" id="M4BXQ6"/>
<dbReference type="EnsemblProtists" id="HpaT811337">
    <property type="protein sequence ID" value="HpaP811337"/>
    <property type="gene ID" value="HpaG811337"/>
</dbReference>
<evidence type="ECO:0000313" key="2">
    <source>
        <dbReference type="Proteomes" id="UP000011713"/>
    </source>
</evidence>
<dbReference type="HOGENOM" id="CLU_2627192_0_0_1"/>
<evidence type="ECO:0000313" key="1">
    <source>
        <dbReference type="EnsemblProtists" id="HpaP811337"/>
    </source>
</evidence>
<dbReference type="VEuPathDB" id="FungiDB:HpaG811337"/>
<dbReference type="Proteomes" id="UP000011713">
    <property type="component" value="Unassembled WGS sequence"/>
</dbReference>
<reference evidence="1" key="2">
    <citation type="submission" date="2015-06" db="UniProtKB">
        <authorList>
            <consortium name="EnsemblProtists"/>
        </authorList>
    </citation>
    <scope>IDENTIFICATION</scope>
    <source>
        <strain evidence="1">Emoy2</strain>
    </source>
</reference>
<protein>
    <submittedName>
        <fullName evidence="1">Uncharacterized protein</fullName>
    </submittedName>
</protein>
<organism evidence="1 2">
    <name type="scientific">Hyaloperonospora arabidopsidis (strain Emoy2)</name>
    <name type="common">Downy mildew agent</name>
    <name type="synonym">Peronospora arabidopsidis</name>
    <dbReference type="NCBI Taxonomy" id="559515"/>
    <lineage>
        <taxon>Eukaryota</taxon>
        <taxon>Sar</taxon>
        <taxon>Stramenopiles</taxon>
        <taxon>Oomycota</taxon>
        <taxon>Peronosporomycetes</taxon>
        <taxon>Peronosporales</taxon>
        <taxon>Peronosporaceae</taxon>
        <taxon>Hyaloperonospora</taxon>
    </lineage>
</organism>
<reference evidence="2" key="1">
    <citation type="journal article" date="2010" name="Science">
        <title>Signatures of adaptation to obligate biotrophy in the Hyaloperonospora arabidopsidis genome.</title>
        <authorList>
            <person name="Baxter L."/>
            <person name="Tripathy S."/>
            <person name="Ishaque N."/>
            <person name="Boot N."/>
            <person name="Cabral A."/>
            <person name="Kemen E."/>
            <person name="Thines M."/>
            <person name="Ah-Fong A."/>
            <person name="Anderson R."/>
            <person name="Badejoko W."/>
            <person name="Bittner-Eddy P."/>
            <person name="Boore J.L."/>
            <person name="Chibucos M.C."/>
            <person name="Coates M."/>
            <person name="Dehal P."/>
            <person name="Delehaunty K."/>
            <person name="Dong S."/>
            <person name="Downton P."/>
            <person name="Dumas B."/>
            <person name="Fabro G."/>
            <person name="Fronick C."/>
            <person name="Fuerstenberg S.I."/>
            <person name="Fulton L."/>
            <person name="Gaulin E."/>
            <person name="Govers F."/>
            <person name="Hughes L."/>
            <person name="Humphray S."/>
            <person name="Jiang R.H."/>
            <person name="Judelson H."/>
            <person name="Kamoun S."/>
            <person name="Kyung K."/>
            <person name="Meijer H."/>
            <person name="Minx P."/>
            <person name="Morris P."/>
            <person name="Nelson J."/>
            <person name="Phuntumart V."/>
            <person name="Qutob D."/>
            <person name="Rehmany A."/>
            <person name="Rougon-Cardoso A."/>
            <person name="Ryden P."/>
            <person name="Torto-Alalibo T."/>
            <person name="Studholme D."/>
            <person name="Wang Y."/>
            <person name="Win J."/>
            <person name="Wood J."/>
            <person name="Clifton S.W."/>
            <person name="Rogers J."/>
            <person name="Van den Ackerveken G."/>
            <person name="Jones J.D."/>
            <person name="McDowell J.M."/>
            <person name="Beynon J."/>
            <person name="Tyler B.M."/>
        </authorList>
    </citation>
    <scope>NUCLEOTIDE SEQUENCE [LARGE SCALE GENOMIC DNA]</scope>
    <source>
        <strain evidence="2">Emoy2</strain>
    </source>
</reference>